<dbReference type="RefSeq" id="WP_238244370.1">
    <property type="nucleotide sequence ID" value="NZ_BPQP01000034.1"/>
</dbReference>
<evidence type="ECO:0000313" key="3">
    <source>
        <dbReference type="EMBL" id="GJD95226.1"/>
    </source>
</evidence>
<feature type="transmembrane region" description="Helical" evidence="1">
    <location>
        <begin position="29"/>
        <end position="50"/>
    </location>
</feature>
<keyword evidence="4" id="KW-1185">Reference proteome</keyword>
<dbReference type="Proteomes" id="UP001055125">
    <property type="component" value="Unassembled WGS sequence"/>
</dbReference>
<feature type="domain" description="TadE-like" evidence="2">
    <location>
        <begin position="23"/>
        <end position="60"/>
    </location>
</feature>
<evidence type="ECO:0000256" key="1">
    <source>
        <dbReference type="SAM" id="Phobius"/>
    </source>
</evidence>
<reference evidence="3" key="1">
    <citation type="journal article" date="2021" name="Front. Microbiol.">
        <title>Comprehensive Comparative Genomics and Phenotyping of Methylobacterium Species.</title>
        <authorList>
            <person name="Alessa O."/>
            <person name="Ogura Y."/>
            <person name="Fujitani Y."/>
            <person name="Takami H."/>
            <person name="Hayashi T."/>
            <person name="Sahin N."/>
            <person name="Tani A."/>
        </authorList>
    </citation>
    <scope>NUCLEOTIDE SEQUENCE</scope>
    <source>
        <strain evidence="3">DSM 19015</strain>
    </source>
</reference>
<keyword evidence="1" id="KW-0812">Transmembrane</keyword>
<protein>
    <recommendedName>
        <fullName evidence="2">TadE-like domain-containing protein</fullName>
    </recommendedName>
</protein>
<keyword evidence="1" id="KW-1133">Transmembrane helix</keyword>
<dbReference type="InterPro" id="IPR012495">
    <property type="entry name" value="TadE-like_dom"/>
</dbReference>
<proteinExistence type="predicted"/>
<accession>A0ABQ4RWJ9</accession>
<evidence type="ECO:0000313" key="4">
    <source>
        <dbReference type="Proteomes" id="UP001055125"/>
    </source>
</evidence>
<dbReference type="EMBL" id="BPQP01000034">
    <property type="protein sequence ID" value="GJD95226.1"/>
    <property type="molecule type" value="Genomic_DNA"/>
</dbReference>
<name>A0ABQ4RWJ9_9HYPH</name>
<dbReference type="Pfam" id="PF07811">
    <property type="entry name" value="TadE"/>
    <property type="match status" value="1"/>
</dbReference>
<keyword evidence="1" id="KW-0472">Membrane</keyword>
<comment type="caution">
    <text evidence="3">The sequence shown here is derived from an EMBL/GenBank/DDBJ whole genome shotgun (WGS) entry which is preliminary data.</text>
</comment>
<sequence>MTHIVAPPSSRTAVRSFFREDRGTAAVEFGLIATVLAAILGGIIDLSFMIGANRDAERASALIVKTLASCPPRTTANSGFTHQGSDCVTQTMRLYTDGNNGRFKNIVLGLPNADLKLLYFTRVGTEIETCFGVDFVEDLGPNVKPTVLSVTRDDDTGVVARIVSNYTPLMPSFIIDHGLSAALSSSQYTVDVQGSGPGSRCSKSSS</sequence>
<organism evidence="3 4">
    <name type="scientific">Methylobacterium iners</name>
    <dbReference type="NCBI Taxonomy" id="418707"/>
    <lineage>
        <taxon>Bacteria</taxon>
        <taxon>Pseudomonadati</taxon>
        <taxon>Pseudomonadota</taxon>
        <taxon>Alphaproteobacteria</taxon>
        <taxon>Hyphomicrobiales</taxon>
        <taxon>Methylobacteriaceae</taxon>
        <taxon>Methylobacterium</taxon>
    </lineage>
</organism>
<evidence type="ECO:0000259" key="2">
    <source>
        <dbReference type="Pfam" id="PF07811"/>
    </source>
</evidence>
<gene>
    <name evidence="3" type="ORF">OCOJLMKI_2437</name>
</gene>
<reference evidence="3" key="2">
    <citation type="submission" date="2021-08" db="EMBL/GenBank/DDBJ databases">
        <authorList>
            <person name="Tani A."/>
            <person name="Ola A."/>
            <person name="Ogura Y."/>
            <person name="Katsura K."/>
            <person name="Hayashi T."/>
        </authorList>
    </citation>
    <scope>NUCLEOTIDE SEQUENCE</scope>
    <source>
        <strain evidence="3">DSM 19015</strain>
    </source>
</reference>